<evidence type="ECO:0000313" key="2">
    <source>
        <dbReference type="Proteomes" id="UP000334340"/>
    </source>
</evidence>
<reference evidence="1 2" key="1">
    <citation type="submission" date="2019-07" db="EMBL/GenBank/DDBJ databases">
        <authorList>
            <person name="Cremers G."/>
        </authorList>
    </citation>
    <scope>NUCLEOTIDE SEQUENCE [LARGE SCALE GENOMIC DNA]</scope>
</reference>
<dbReference type="EMBL" id="CABIKM010000030">
    <property type="protein sequence ID" value="VUZ85646.1"/>
    <property type="molecule type" value="Genomic_DNA"/>
</dbReference>
<protein>
    <submittedName>
        <fullName evidence="1">Uncharacterized protein</fullName>
    </submittedName>
</protein>
<gene>
    <name evidence="1" type="ORF">MELA_02031</name>
</gene>
<sequence>MRLSGKTIAVPAENMYQKMELWRFLTASSSPDMIPTMFVIYID</sequence>
<name>A0A564ZKJ2_9BACT</name>
<evidence type="ECO:0000313" key="1">
    <source>
        <dbReference type="EMBL" id="VUZ85646.1"/>
    </source>
</evidence>
<accession>A0A564ZKJ2</accession>
<dbReference type="AlphaFoldDB" id="A0A564ZKJ2"/>
<dbReference type="Proteomes" id="UP000334340">
    <property type="component" value="Unassembled WGS sequence"/>
</dbReference>
<keyword evidence="2" id="KW-1185">Reference proteome</keyword>
<organism evidence="1 2">
    <name type="scientific">Candidatus Methylomirabilis lanthanidiphila</name>
    <dbReference type="NCBI Taxonomy" id="2211376"/>
    <lineage>
        <taxon>Bacteria</taxon>
        <taxon>Candidatus Methylomirabilota</taxon>
        <taxon>Candidatus Methylomirabilia</taxon>
        <taxon>Candidatus Methylomirabilales</taxon>
        <taxon>Candidatus Methylomirabilaceae</taxon>
        <taxon>Candidatus Methylomirabilis</taxon>
    </lineage>
</organism>
<proteinExistence type="predicted"/>